<evidence type="ECO:0000256" key="5">
    <source>
        <dbReference type="ARBA" id="ARBA00023004"/>
    </source>
</evidence>
<dbReference type="GO" id="GO:0006412">
    <property type="term" value="P:translation"/>
    <property type="evidence" value="ECO:0007669"/>
    <property type="project" value="UniProtKB-KW"/>
</dbReference>
<keyword evidence="3" id="KW-0378">Hydrolase</keyword>
<keyword evidence="4" id="KW-0648">Protein biosynthesis</keyword>
<protein>
    <recommendedName>
        <fullName evidence="7">Peptide deformylase</fullName>
    </recommendedName>
</protein>
<dbReference type="AlphaFoldDB" id="A0A0F9KXM6"/>
<reference evidence="6" key="1">
    <citation type="journal article" date="2015" name="Nature">
        <title>Complex archaea that bridge the gap between prokaryotes and eukaryotes.</title>
        <authorList>
            <person name="Spang A."/>
            <person name="Saw J.H."/>
            <person name="Jorgensen S.L."/>
            <person name="Zaremba-Niedzwiedzka K."/>
            <person name="Martijn J."/>
            <person name="Lind A.E."/>
            <person name="van Eijk R."/>
            <person name="Schleper C."/>
            <person name="Guy L."/>
            <person name="Ettema T.J."/>
        </authorList>
    </citation>
    <scope>NUCLEOTIDE SEQUENCE</scope>
</reference>
<dbReference type="InterPro" id="IPR036821">
    <property type="entry name" value="Peptide_deformylase_sf"/>
</dbReference>
<keyword evidence="2" id="KW-0479">Metal-binding</keyword>
<gene>
    <name evidence="6" type="ORF">LCGC14_1272670</name>
</gene>
<accession>A0A0F9KXM6</accession>
<dbReference type="GO" id="GO:0042586">
    <property type="term" value="F:peptide deformylase activity"/>
    <property type="evidence" value="ECO:0007669"/>
    <property type="project" value="InterPro"/>
</dbReference>
<comment type="similarity">
    <text evidence="1">Belongs to the polypeptide deformylase family.</text>
</comment>
<dbReference type="Pfam" id="PF01327">
    <property type="entry name" value="Pep_deformylase"/>
    <property type="match status" value="1"/>
</dbReference>
<sequence length="168" mass="19180">MPLVKYPDPRLRVVSRPIPECENVSLDLIGEIYWWMKHPHVQSISAAQLGYSVRVIAIRWGPEQFILINPEIVNHSDQTFSSIEGCLSFPGDVFYGMTRWKQVKVTGKLLWGVRGGDIPPYKSLTANGLDAASFQHEIDHLDGKLISRGLATERRRFGSRQRRREEHG</sequence>
<dbReference type="EMBL" id="LAZR01007157">
    <property type="protein sequence ID" value="KKM87064.1"/>
    <property type="molecule type" value="Genomic_DNA"/>
</dbReference>
<keyword evidence="5" id="KW-0408">Iron</keyword>
<evidence type="ECO:0000256" key="2">
    <source>
        <dbReference type="ARBA" id="ARBA00022723"/>
    </source>
</evidence>
<evidence type="ECO:0000256" key="4">
    <source>
        <dbReference type="ARBA" id="ARBA00022917"/>
    </source>
</evidence>
<dbReference type="HAMAP" id="MF_00163">
    <property type="entry name" value="Pep_deformylase"/>
    <property type="match status" value="1"/>
</dbReference>
<evidence type="ECO:0008006" key="7">
    <source>
        <dbReference type="Google" id="ProtNLM"/>
    </source>
</evidence>
<evidence type="ECO:0000313" key="6">
    <source>
        <dbReference type="EMBL" id="KKM87064.1"/>
    </source>
</evidence>
<proteinExistence type="inferred from homology"/>
<evidence type="ECO:0000256" key="1">
    <source>
        <dbReference type="ARBA" id="ARBA00010759"/>
    </source>
</evidence>
<organism evidence="6">
    <name type="scientific">marine sediment metagenome</name>
    <dbReference type="NCBI Taxonomy" id="412755"/>
    <lineage>
        <taxon>unclassified sequences</taxon>
        <taxon>metagenomes</taxon>
        <taxon>ecological metagenomes</taxon>
    </lineage>
</organism>
<dbReference type="PANTHER" id="PTHR10458">
    <property type="entry name" value="PEPTIDE DEFORMYLASE"/>
    <property type="match status" value="1"/>
</dbReference>
<dbReference type="PIRSF" id="PIRSF004749">
    <property type="entry name" value="Pep_def"/>
    <property type="match status" value="1"/>
</dbReference>
<comment type="caution">
    <text evidence="6">The sequence shown here is derived from an EMBL/GenBank/DDBJ whole genome shotgun (WGS) entry which is preliminary data.</text>
</comment>
<dbReference type="SUPFAM" id="SSF56420">
    <property type="entry name" value="Peptide deformylase"/>
    <property type="match status" value="1"/>
</dbReference>
<dbReference type="PRINTS" id="PR01576">
    <property type="entry name" value="PDEFORMYLASE"/>
</dbReference>
<evidence type="ECO:0000256" key="3">
    <source>
        <dbReference type="ARBA" id="ARBA00022801"/>
    </source>
</evidence>
<name>A0A0F9KXM6_9ZZZZ</name>
<dbReference type="Gene3D" id="3.90.45.10">
    <property type="entry name" value="Peptide deformylase"/>
    <property type="match status" value="1"/>
</dbReference>
<dbReference type="GO" id="GO:0046872">
    <property type="term" value="F:metal ion binding"/>
    <property type="evidence" value="ECO:0007669"/>
    <property type="project" value="UniProtKB-KW"/>
</dbReference>
<dbReference type="PANTHER" id="PTHR10458:SF21">
    <property type="entry name" value="PEPTIDE DEFORMYLASE"/>
    <property type="match status" value="1"/>
</dbReference>
<dbReference type="InterPro" id="IPR023635">
    <property type="entry name" value="Peptide_deformylase"/>
</dbReference>